<dbReference type="GO" id="GO:0005524">
    <property type="term" value="F:ATP binding"/>
    <property type="evidence" value="ECO:0007669"/>
    <property type="project" value="InterPro"/>
</dbReference>
<evidence type="ECO:0000256" key="1">
    <source>
        <dbReference type="ARBA" id="ARBA00022705"/>
    </source>
</evidence>
<evidence type="ECO:0000259" key="2">
    <source>
        <dbReference type="Pfam" id="PF00004"/>
    </source>
</evidence>
<dbReference type="AlphaFoldDB" id="A0A6C0BVQ2"/>
<keyword evidence="1" id="KW-0235">DNA replication</keyword>
<dbReference type="GO" id="GO:0006260">
    <property type="term" value="P:DNA replication"/>
    <property type="evidence" value="ECO:0007669"/>
    <property type="project" value="UniProtKB-KW"/>
</dbReference>
<dbReference type="InterPro" id="IPR003959">
    <property type="entry name" value="ATPase_AAA_core"/>
</dbReference>
<dbReference type="GO" id="GO:0003677">
    <property type="term" value="F:DNA binding"/>
    <property type="evidence" value="ECO:0007669"/>
    <property type="project" value="TreeGrafter"/>
</dbReference>
<dbReference type="PANTHER" id="PTHR23389">
    <property type="entry name" value="CHROMOSOME TRANSMISSION FIDELITY FACTOR 18"/>
    <property type="match status" value="1"/>
</dbReference>
<name>A0A6C0BVQ2_9ZZZZ</name>
<reference evidence="3" key="1">
    <citation type="journal article" date="2020" name="Nature">
        <title>Giant virus diversity and host interactions through global metagenomics.</title>
        <authorList>
            <person name="Schulz F."/>
            <person name="Roux S."/>
            <person name="Paez-Espino D."/>
            <person name="Jungbluth S."/>
            <person name="Walsh D.A."/>
            <person name="Denef V.J."/>
            <person name="McMahon K.D."/>
            <person name="Konstantinidis K.T."/>
            <person name="Eloe-Fadrosh E.A."/>
            <person name="Kyrpides N.C."/>
            <person name="Woyke T."/>
        </authorList>
    </citation>
    <scope>NUCLEOTIDE SEQUENCE</scope>
    <source>
        <strain evidence="3">GVMAG-M-3300020166-18</strain>
    </source>
</reference>
<feature type="domain" description="ATPase AAA-type core" evidence="2">
    <location>
        <begin position="37"/>
        <end position="138"/>
    </location>
</feature>
<evidence type="ECO:0000313" key="3">
    <source>
        <dbReference type="EMBL" id="QHS96316.1"/>
    </source>
</evidence>
<protein>
    <recommendedName>
        <fullName evidence="2">ATPase AAA-type core domain-containing protein</fullName>
    </recommendedName>
</protein>
<sequence>MSYDEILNRGIYREKIEAFLNTFEENKSTLSQIKRGLYLYGKAGIGKTTFIKNILNDKGFDMVYYDSSDVRNKSILDVITTDNMSTVNVHSMFTKKKKRIVIVMDDIDGMNSGDKGGINTLIKLIRPKKTKKQKQEALTMIPIICIGGIMVDKKIKELMSVCNTIELNTPRPEQIERILKSLYPTYTKQLVDDVGVDLRKIKLLNHKSLFKNNVSHQMKPPIINIKSIARSFLNNHYELSQHDIITDTDRTTLALLWHENVIDLMSFENNIPLYGKILDNMCFGDYIDRLMFQKQIWEFNEITSLIKTMYNNHLLHTSGTKIVKKYTDEDIRFTKVLTKYSSEYNNMVFINNACQSLNMTKSDMCHFMLEIQQEDFYDRTNEIVEMTELTKLDVLRLCKYVNFVKYGKHISLSE</sequence>
<dbReference type="Gene3D" id="3.40.50.300">
    <property type="entry name" value="P-loop containing nucleotide triphosphate hydrolases"/>
    <property type="match status" value="1"/>
</dbReference>
<dbReference type="CDD" id="cd00009">
    <property type="entry name" value="AAA"/>
    <property type="match status" value="1"/>
</dbReference>
<proteinExistence type="predicted"/>
<dbReference type="EMBL" id="MN739271">
    <property type="protein sequence ID" value="QHS96316.1"/>
    <property type="molecule type" value="Genomic_DNA"/>
</dbReference>
<dbReference type="SUPFAM" id="SSF52540">
    <property type="entry name" value="P-loop containing nucleoside triphosphate hydrolases"/>
    <property type="match status" value="1"/>
</dbReference>
<dbReference type="InterPro" id="IPR027417">
    <property type="entry name" value="P-loop_NTPase"/>
</dbReference>
<dbReference type="PRINTS" id="PR00364">
    <property type="entry name" value="DISEASERSIST"/>
</dbReference>
<accession>A0A6C0BVQ2</accession>
<dbReference type="Pfam" id="PF00004">
    <property type="entry name" value="AAA"/>
    <property type="match status" value="1"/>
</dbReference>
<dbReference type="GO" id="GO:0016887">
    <property type="term" value="F:ATP hydrolysis activity"/>
    <property type="evidence" value="ECO:0007669"/>
    <property type="project" value="InterPro"/>
</dbReference>
<dbReference type="PANTHER" id="PTHR23389:SF6">
    <property type="entry name" value="REPLICATION FACTOR C SUBUNIT 1"/>
    <property type="match status" value="1"/>
</dbReference>
<organism evidence="3">
    <name type="scientific">viral metagenome</name>
    <dbReference type="NCBI Taxonomy" id="1070528"/>
    <lineage>
        <taxon>unclassified sequences</taxon>
        <taxon>metagenomes</taxon>
        <taxon>organismal metagenomes</taxon>
    </lineage>
</organism>
<dbReference type="GO" id="GO:0005634">
    <property type="term" value="C:nucleus"/>
    <property type="evidence" value="ECO:0007669"/>
    <property type="project" value="TreeGrafter"/>
</dbReference>